<feature type="transmembrane region" description="Helical" evidence="5">
    <location>
        <begin position="41"/>
        <end position="58"/>
    </location>
</feature>
<keyword evidence="5" id="KW-0472">Membrane</keyword>
<dbReference type="SUPFAM" id="SSF47384">
    <property type="entry name" value="Homodimeric domain of signal transducing histidine kinase"/>
    <property type="match status" value="1"/>
</dbReference>
<organism evidence="10 11">
    <name type="scientific">Mariprofundus aestuarium</name>
    <dbReference type="NCBI Taxonomy" id="1921086"/>
    <lineage>
        <taxon>Bacteria</taxon>
        <taxon>Pseudomonadati</taxon>
        <taxon>Pseudomonadota</taxon>
        <taxon>Candidatius Mariprofundia</taxon>
        <taxon>Mariprofundales</taxon>
        <taxon>Mariprofundaceae</taxon>
        <taxon>Mariprofundus</taxon>
    </lineage>
</organism>
<dbReference type="EMBL" id="CP018799">
    <property type="protein sequence ID" value="ATX78935.1"/>
    <property type="molecule type" value="Genomic_DNA"/>
</dbReference>
<evidence type="ECO:0000259" key="7">
    <source>
        <dbReference type="PROSITE" id="PS50110"/>
    </source>
</evidence>
<dbReference type="SUPFAM" id="SSF55874">
    <property type="entry name" value="ATPase domain of HSP90 chaperone/DNA topoisomerase II/histidine kinase"/>
    <property type="match status" value="1"/>
</dbReference>
<feature type="domain" description="PAC" evidence="9">
    <location>
        <begin position="254"/>
        <end position="311"/>
    </location>
</feature>
<dbReference type="InterPro" id="IPR001789">
    <property type="entry name" value="Sig_transdc_resp-reg_receiver"/>
</dbReference>
<evidence type="ECO:0000256" key="1">
    <source>
        <dbReference type="ARBA" id="ARBA00000085"/>
    </source>
</evidence>
<feature type="transmembrane region" description="Helical" evidence="5">
    <location>
        <begin position="15"/>
        <end position="35"/>
    </location>
</feature>
<dbReference type="PROSITE" id="PS50112">
    <property type="entry name" value="PAS"/>
    <property type="match status" value="1"/>
</dbReference>
<evidence type="ECO:0000259" key="8">
    <source>
        <dbReference type="PROSITE" id="PS50112"/>
    </source>
</evidence>
<dbReference type="PROSITE" id="PS51257">
    <property type="entry name" value="PROKAR_LIPOPROTEIN"/>
    <property type="match status" value="1"/>
</dbReference>
<evidence type="ECO:0000256" key="2">
    <source>
        <dbReference type="ARBA" id="ARBA00012438"/>
    </source>
</evidence>
<feature type="domain" description="Response regulatory" evidence="7">
    <location>
        <begin position="578"/>
        <end position="693"/>
    </location>
</feature>
<dbReference type="Gene3D" id="3.30.450.20">
    <property type="entry name" value="PAS domain"/>
    <property type="match status" value="1"/>
</dbReference>
<name>A0A2K8KVR8_MARES</name>
<gene>
    <name evidence="10" type="ORF">Ga0123461_0498</name>
</gene>
<dbReference type="InterPro" id="IPR004358">
    <property type="entry name" value="Sig_transdc_His_kin-like_C"/>
</dbReference>
<dbReference type="Pfam" id="PF02518">
    <property type="entry name" value="HATPase_c"/>
    <property type="match status" value="1"/>
</dbReference>
<proteinExistence type="predicted"/>
<dbReference type="InterPro" id="IPR003594">
    <property type="entry name" value="HATPase_dom"/>
</dbReference>
<dbReference type="Pfam" id="PF00512">
    <property type="entry name" value="HisKA"/>
    <property type="match status" value="1"/>
</dbReference>
<keyword evidence="3 4" id="KW-0597">Phosphoprotein</keyword>
<dbReference type="Gene3D" id="1.10.287.130">
    <property type="match status" value="1"/>
</dbReference>
<reference evidence="10 11" key="1">
    <citation type="submission" date="2016-12" db="EMBL/GenBank/DDBJ databases">
        <title>Isolation and genomic insights into novel planktonic Zetaproteobacteria from stratified waters of the Chesapeake Bay.</title>
        <authorList>
            <person name="McAllister S.M."/>
            <person name="Kato S."/>
            <person name="Chan C.S."/>
            <person name="Chiu B.K."/>
            <person name="Field E.K."/>
        </authorList>
    </citation>
    <scope>NUCLEOTIDE SEQUENCE [LARGE SCALE GENOMIC DNA]</scope>
    <source>
        <strain evidence="10 11">CP-5</strain>
    </source>
</reference>
<dbReference type="Pfam" id="PF00072">
    <property type="entry name" value="Response_reg"/>
    <property type="match status" value="1"/>
</dbReference>
<feature type="transmembrane region" description="Helical" evidence="5">
    <location>
        <begin position="117"/>
        <end position="138"/>
    </location>
</feature>
<feature type="domain" description="Histidine kinase" evidence="6">
    <location>
        <begin position="331"/>
        <end position="557"/>
    </location>
</feature>
<dbReference type="SUPFAM" id="SSF55785">
    <property type="entry name" value="PYP-like sensor domain (PAS domain)"/>
    <property type="match status" value="1"/>
</dbReference>
<dbReference type="Pfam" id="PF08448">
    <property type="entry name" value="PAS_4"/>
    <property type="match status" value="1"/>
</dbReference>
<dbReference type="InterPro" id="IPR000014">
    <property type="entry name" value="PAS"/>
</dbReference>
<evidence type="ECO:0000259" key="9">
    <source>
        <dbReference type="PROSITE" id="PS50113"/>
    </source>
</evidence>
<dbReference type="SMART" id="SM00388">
    <property type="entry name" value="HisKA"/>
    <property type="match status" value="1"/>
</dbReference>
<dbReference type="KEGG" id="maes:Ga0123461_0498"/>
<dbReference type="AlphaFoldDB" id="A0A2K8KVR8"/>
<dbReference type="InterPro" id="IPR013656">
    <property type="entry name" value="PAS_4"/>
</dbReference>
<dbReference type="SMART" id="SM00091">
    <property type="entry name" value="PAS"/>
    <property type="match status" value="1"/>
</dbReference>
<accession>A0A2K8KVR8</accession>
<dbReference type="InterPro" id="IPR003661">
    <property type="entry name" value="HisK_dim/P_dom"/>
</dbReference>
<dbReference type="PROSITE" id="PS50110">
    <property type="entry name" value="RESPONSE_REGULATORY"/>
    <property type="match status" value="1"/>
</dbReference>
<feature type="domain" description="PAS" evidence="8">
    <location>
        <begin position="185"/>
        <end position="226"/>
    </location>
</feature>
<dbReference type="PROSITE" id="PS50113">
    <property type="entry name" value="PAC"/>
    <property type="match status" value="1"/>
</dbReference>
<keyword evidence="11" id="KW-1185">Reference proteome</keyword>
<evidence type="ECO:0000313" key="10">
    <source>
        <dbReference type="EMBL" id="ATX78935.1"/>
    </source>
</evidence>
<dbReference type="PROSITE" id="PS50109">
    <property type="entry name" value="HIS_KIN"/>
    <property type="match status" value="1"/>
</dbReference>
<dbReference type="InterPro" id="IPR036890">
    <property type="entry name" value="HATPase_C_sf"/>
</dbReference>
<sequence length="698" mass="76565">MERGGLSIFDDRRKVLALVHLVTGCTLVFFIAVHLFEQCCYSLSLVQAGAAILMLVNWVRIRNDADLSVIENSLMLGALIVFSALFAFESLEDTGIYWVAGYPFVAYFVHPATKARYWVGAYVAVLIAVDGLVAAGLFELSYSTTQILCLISVVFVFGALAHIYKSQLELRQQQLAEANIRLEQQQKHMQTILDHSPVGIWMVDSNRRFLFVNRVWSEWFGFSEKQARQVEDYTLLIPEALAAKWQASDQACLASDEPYLLRDEVSCTDGVVRTFDAIKVKVSGSSGEVLGIVGFAIDVSDKLRAEEEQRDLERQVQHSQRLESLGVMAGGVAHDFNNLLTAIQGSLELAKLEEGVSESMQESLSCIDSAAHAATELCRQMLTYSGKGVLKTEPINLRDLIEDMHSLFEISVGKQITLDYNFDQTPSVVQGDRSQISQVLLNLVINAAEAIGSDEKQGKISMSLTHRDLDAGNQKLASGFELQSGCYVVMTVEDNGAGMDGDIIEHMFDPFFTTKFTGRGLGLSAIMGILRTHQAGIEVQSTPGVGTSMTIWIPCHRDETLVSEDEKAPKGAPVKGAKVLVVDDEVAVAAVAKRMLEKLGQQVVLASNGREAVEIFSHEEDFDWVLLDVTMPEMDGVECLKALRKVDPAVYVTMSSGYDAENALNGSGDCHPNGFLSKPYSFAALRAVVENAEAARSD</sequence>
<dbReference type="Gene3D" id="3.40.50.2300">
    <property type="match status" value="1"/>
</dbReference>
<evidence type="ECO:0000256" key="4">
    <source>
        <dbReference type="PROSITE-ProRule" id="PRU00169"/>
    </source>
</evidence>
<dbReference type="Proteomes" id="UP000231701">
    <property type="component" value="Chromosome"/>
</dbReference>
<comment type="catalytic activity">
    <reaction evidence="1">
        <text>ATP + protein L-histidine = ADP + protein N-phospho-L-histidine.</text>
        <dbReference type="EC" id="2.7.13.3"/>
    </reaction>
</comment>
<dbReference type="InterPro" id="IPR011006">
    <property type="entry name" value="CheY-like_superfamily"/>
</dbReference>
<dbReference type="InterPro" id="IPR036097">
    <property type="entry name" value="HisK_dim/P_sf"/>
</dbReference>
<dbReference type="GO" id="GO:0000155">
    <property type="term" value="F:phosphorelay sensor kinase activity"/>
    <property type="evidence" value="ECO:0007669"/>
    <property type="project" value="InterPro"/>
</dbReference>
<dbReference type="PANTHER" id="PTHR43065">
    <property type="entry name" value="SENSOR HISTIDINE KINASE"/>
    <property type="match status" value="1"/>
</dbReference>
<feature type="transmembrane region" description="Helical" evidence="5">
    <location>
        <begin position="144"/>
        <end position="164"/>
    </location>
</feature>
<feature type="transmembrane region" description="Helical" evidence="5">
    <location>
        <begin position="70"/>
        <end position="88"/>
    </location>
</feature>
<dbReference type="EC" id="2.7.13.3" evidence="2"/>
<feature type="modified residue" description="4-aspartylphosphate" evidence="4">
    <location>
        <position position="628"/>
    </location>
</feature>
<dbReference type="NCBIfam" id="TIGR00229">
    <property type="entry name" value="sensory_box"/>
    <property type="match status" value="1"/>
</dbReference>
<dbReference type="SUPFAM" id="SSF52172">
    <property type="entry name" value="CheY-like"/>
    <property type="match status" value="1"/>
</dbReference>
<dbReference type="CDD" id="cd00130">
    <property type="entry name" value="PAS"/>
    <property type="match status" value="1"/>
</dbReference>
<evidence type="ECO:0000313" key="11">
    <source>
        <dbReference type="Proteomes" id="UP000231701"/>
    </source>
</evidence>
<keyword evidence="5" id="KW-0812">Transmembrane</keyword>
<dbReference type="Gene3D" id="3.30.565.10">
    <property type="entry name" value="Histidine kinase-like ATPase, C-terminal domain"/>
    <property type="match status" value="1"/>
</dbReference>
<dbReference type="InterPro" id="IPR005467">
    <property type="entry name" value="His_kinase_dom"/>
</dbReference>
<dbReference type="SMART" id="SM00448">
    <property type="entry name" value="REC"/>
    <property type="match status" value="1"/>
</dbReference>
<feature type="transmembrane region" description="Helical" evidence="5">
    <location>
        <begin position="94"/>
        <end position="110"/>
    </location>
</feature>
<evidence type="ECO:0000256" key="5">
    <source>
        <dbReference type="SAM" id="Phobius"/>
    </source>
</evidence>
<dbReference type="CDD" id="cd17546">
    <property type="entry name" value="REC_hyHK_CKI1_RcsC-like"/>
    <property type="match status" value="1"/>
</dbReference>
<dbReference type="InterPro" id="IPR035965">
    <property type="entry name" value="PAS-like_dom_sf"/>
</dbReference>
<dbReference type="PANTHER" id="PTHR43065:SF42">
    <property type="entry name" value="TWO-COMPONENT SENSOR PPRA"/>
    <property type="match status" value="1"/>
</dbReference>
<dbReference type="CDD" id="cd00082">
    <property type="entry name" value="HisKA"/>
    <property type="match status" value="1"/>
</dbReference>
<dbReference type="PRINTS" id="PR00344">
    <property type="entry name" value="BCTRLSENSOR"/>
</dbReference>
<dbReference type="InterPro" id="IPR000700">
    <property type="entry name" value="PAS-assoc_C"/>
</dbReference>
<evidence type="ECO:0000256" key="3">
    <source>
        <dbReference type="ARBA" id="ARBA00022553"/>
    </source>
</evidence>
<evidence type="ECO:0000259" key="6">
    <source>
        <dbReference type="PROSITE" id="PS50109"/>
    </source>
</evidence>
<keyword evidence="5" id="KW-1133">Transmembrane helix</keyword>
<dbReference type="SMART" id="SM00387">
    <property type="entry name" value="HATPase_c"/>
    <property type="match status" value="1"/>
</dbReference>
<protein>
    <recommendedName>
        <fullName evidence="2">histidine kinase</fullName>
        <ecNumber evidence="2">2.7.13.3</ecNumber>
    </recommendedName>
</protein>